<sequence length="218" mass="23153">MHCCAARKNPSSHRHTRPWAVAVGLKMRQGLLSHSAGFLWAEATGSIRPPGCQFPSIPSCLLWPTTTLDVSPGIRQPPVAQSSGTQSGYLSGYRAYAFPTPATMHLWHLCCFTRPPHAVMLGEPDFAATPDSADSAQPYGTLCGSSSCFCVPVGPMSAIDHATCCTSATHLQVIFIALLPERLSTASRVRSAHHILFLSRAGGSVHGVNGSWLTSLSG</sequence>
<protein>
    <submittedName>
        <fullName evidence="1">Uncharacterized protein</fullName>
    </submittedName>
</protein>
<accession>A0A136JCL0</accession>
<dbReference type="AlphaFoldDB" id="A0A136JCL0"/>
<gene>
    <name evidence="1" type="ORF">Micbo1qcDRAFT_173624</name>
</gene>
<name>A0A136JCL0_9PEZI</name>
<evidence type="ECO:0000313" key="1">
    <source>
        <dbReference type="EMBL" id="KXJ94866.1"/>
    </source>
</evidence>
<dbReference type="Proteomes" id="UP000070501">
    <property type="component" value="Unassembled WGS sequence"/>
</dbReference>
<keyword evidence="2" id="KW-1185">Reference proteome</keyword>
<reference evidence="2" key="1">
    <citation type="submission" date="2016-02" db="EMBL/GenBank/DDBJ databases">
        <title>Draft genome sequence of Microdochium bolleyi, a fungal endophyte of beachgrass.</title>
        <authorList>
            <consortium name="DOE Joint Genome Institute"/>
            <person name="David A.S."/>
            <person name="May G."/>
            <person name="Haridas S."/>
            <person name="Lim J."/>
            <person name="Wang M."/>
            <person name="Labutti K."/>
            <person name="Lipzen A."/>
            <person name="Barry K."/>
            <person name="Grigoriev I.V."/>
        </authorList>
    </citation>
    <scope>NUCLEOTIDE SEQUENCE [LARGE SCALE GENOMIC DNA]</scope>
    <source>
        <strain evidence="2">J235TASD1</strain>
    </source>
</reference>
<dbReference type="EMBL" id="KQ964247">
    <property type="protein sequence ID" value="KXJ94866.1"/>
    <property type="molecule type" value="Genomic_DNA"/>
</dbReference>
<dbReference type="InParanoid" id="A0A136JCL0"/>
<evidence type="ECO:0000313" key="2">
    <source>
        <dbReference type="Proteomes" id="UP000070501"/>
    </source>
</evidence>
<organism evidence="1 2">
    <name type="scientific">Microdochium bolleyi</name>
    <dbReference type="NCBI Taxonomy" id="196109"/>
    <lineage>
        <taxon>Eukaryota</taxon>
        <taxon>Fungi</taxon>
        <taxon>Dikarya</taxon>
        <taxon>Ascomycota</taxon>
        <taxon>Pezizomycotina</taxon>
        <taxon>Sordariomycetes</taxon>
        <taxon>Xylariomycetidae</taxon>
        <taxon>Xylariales</taxon>
        <taxon>Microdochiaceae</taxon>
        <taxon>Microdochium</taxon>
    </lineage>
</organism>
<proteinExistence type="predicted"/>